<accession>A0A063BVA5</accession>
<keyword evidence="7 11" id="KW-0378">Hydrolase</keyword>
<dbReference type="InterPro" id="IPR050819">
    <property type="entry name" value="Tripeptidyl-peptidase_I"/>
</dbReference>
<feature type="binding site" evidence="11">
    <location>
        <position position="583"/>
    </location>
    <ligand>
        <name>Ca(2+)</name>
        <dbReference type="ChEBI" id="CHEBI:29108"/>
    </ligand>
</feature>
<comment type="function">
    <text evidence="2">Secreted tripeptidyl-peptidase which degrades proteins at acidic pHs and is involved in virulence.</text>
</comment>
<dbReference type="PANTHER" id="PTHR14218">
    <property type="entry name" value="PROTEASE S8 TRIPEPTIDYL PEPTIDASE I CLN2"/>
    <property type="match status" value="1"/>
</dbReference>
<dbReference type="SUPFAM" id="SSF54897">
    <property type="entry name" value="Protease propeptides/inhibitors"/>
    <property type="match status" value="1"/>
</dbReference>
<feature type="binding site" evidence="11">
    <location>
        <position position="556"/>
    </location>
    <ligand>
        <name>Ca(2+)</name>
        <dbReference type="ChEBI" id="CHEBI:29108"/>
    </ligand>
</feature>
<evidence type="ECO:0000256" key="13">
    <source>
        <dbReference type="SAM" id="SignalP"/>
    </source>
</evidence>
<dbReference type="OrthoDB" id="2919105at2759"/>
<evidence type="ECO:0000256" key="9">
    <source>
        <dbReference type="ARBA" id="ARBA00022837"/>
    </source>
</evidence>
<dbReference type="Pfam" id="PF09286">
    <property type="entry name" value="Pro-kuma_activ"/>
    <property type="match status" value="1"/>
</dbReference>
<dbReference type="GO" id="GO:0008240">
    <property type="term" value="F:tripeptidyl-peptidase activity"/>
    <property type="evidence" value="ECO:0007669"/>
    <property type="project" value="UniProtKB-EC"/>
</dbReference>
<dbReference type="InterPro" id="IPR000209">
    <property type="entry name" value="Peptidase_S8/S53_dom"/>
</dbReference>
<evidence type="ECO:0000256" key="4">
    <source>
        <dbReference type="ARBA" id="ARBA00012462"/>
    </source>
</evidence>
<reference evidence="16" key="3">
    <citation type="submission" date="2020-03" db="EMBL/GenBank/DDBJ databases">
        <title>A mixture of massive structural variations and highly conserved coding sequences in Ustilaginoidea virens genome.</title>
        <authorList>
            <person name="Zhang K."/>
            <person name="Zhao Z."/>
            <person name="Zhang Z."/>
            <person name="Li Y."/>
            <person name="Hsiang T."/>
            <person name="Sun W."/>
        </authorList>
    </citation>
    <scope>NUCLEOTIDE SEQUENCE</scope>
    <source>
        <strain evidence="16">UV-8b</strain>
    </source>
</reference>
<reference evidence="18" key="2">
    <citation type="journal article" date="2016" name="Genome Announc.">
        <title>Genome sequence of Ustilaginoidea virens IPU010, a rice pathogenic fungus causing false smut.</title>
        <authorList>
            <person name="Kumagai T."/>
            <person name="Ishii T."/>
            <person name="Terai G."/>
            <person name="Umemura M."/>
            <person name="Machida M."/>
            <person name="Asai K."/>
        </authorList>
    </citation>
    <scope>NUCLEOTIDE SEQUENCE [LARGE SCALE GENOMIC DNA]</scope>
    <source>
        <strain evidence="18">IPU010</strain>
    </source>
</reference>
<dbReference type="GO" id="GO:0005576">
    <property type="term" value="C:extracellular region"/>
    <property type="evidence" value="ECO:0007669"/>
    <property type="project" value="UniProtKB-SubCell"/>
</dbReference>
<keyword evidence="8 11" id="KW-0720">Serine protease</keyword>
<feature type="signal peptide" evidence="13">
    <location>
        <begin position="1"/>
        <end position="19"/>
    </location>
</feature>
<dbReference type="GO" id="GO:0006508">
    <property type="term" value="P:proteolysis"/>
    <property type="evidence" value="ECO:0007669"/>
    <property type="project" value="UniProtKB-KW"/>
</dbReference>
<dbReference type="GO" id="GO:0046872">
    <property type="term" value="F:metal ion binding"/>
    <property type="evidence" value="ECO:0007669"/>
    <property type="project" value="UniProtKB-UniRule"/>
</dbReference>
<feature type="active site" description="Charge relay system" evidence="11">
    <location>
        <position position="513"/>
    </location>
</feature>
<feature type="domain" description="Peptidase S53" evidence="14">
    <location>
        <begin position="216"/>
        <end position="601"/>
    </location>
</feature>
<evidence type="ECO:0000313" key="18">
    <source>
        <dbReference type="Proteomes" id="UP000054053"/>
    </source>
</evidence>
<dbReference type="PANTHER" id="PTHR14218:SF15">
    <property type="entry name" value="TRIPEPTIDYL-PEPTIDASE 1"/>
    <property type="match status" value="1"/>
</dbReference>
<dbReference type="CDD" id="cd11377">
    <property type="entry name" value="Pro-peptidase_S53"/>
    <property type="match status" value="1"/>
</dbReference>
<comment type="subcellular location">
    <subcellularLocation>
        <location evidence="3">Secreted</location>
        <location evidence="3">Extracellular space</location>
    </subcellularLocation>
</comment>
<evidence type="ECO:0000256" key="3">
    <source>
        <dbReference type="ARBA" id="ARBA00004239"/>
    </source>
</evidence>
<dbReference type="EMBL" id="CP072758">
    <property type="protein sequence ID" value="QUC23375.1"/>
    <property type="molecule type" value="Genomic_DNA"/>
</dbReference>
<keyword evidence="17" id="KW-1185">Reference proteome</keyword>
<dbReference type="Pfam" id="PF00082">
    <property type="entry name" value="Peptidase_S8"/>
    <property type="match status" value="1"/>
</dbReference>
<evidence type="ECO:0000256" key="1">
    <source>
        <dbReference type="ARBA" id="ARBA00001910"/>
    </source>
</evidence>
<dbReference type="InterPro" id="IPR015366">
    <property type="entry name" value="S53_propep"/>
</dbReference>
<dbReference type="InterPro" id="IPR036852">
    <property type="entry name" value="Peptidase_S8/S53_dom_sf"/>
</dbReference>
<dbReference type="GO" id="GO:0004252">
    <property type="term" value="F:serine-type endopeptidase activity"/>
    <property type="evidence" value="ECO:0007669"/>
    <property type="project" value="UniProtKB-UniRule"/>
</dbReference>
<feature type="chain" id="PRO_5008195956" description="tripeptidyl-peptidase II" evidence="13">
    <location>
        <begin position="20"/>
        <end position="601"/>
    </location>
</feature>
<dbReference type="EMBL" id="BBTG02000029">
    <property type="protein sequence ID" value="GAO19786.1"/>
    <property type="molecule type" value="Genomic_DNA"/>
</dbReference>
<evidence type="ECO:0000256" key="6">
    <source>
        <dbReference type="ARBA" id="ARBA00022723"/>
    </source>
</evidence>
<proteinExistence type="predicted"/>
<dbReference type="CDD" id="cd04056">
    <property type="entry name" value="Peptidases_S53"/>
    <property type="match status" value="1"/>
</dbReference>
<keyword evidence="9 11" id="KW-0106">Calcium</keyword>
<evidence type="ECO:0000313" key="16">
    <source>
        <dbReference type="EMBL" id="QUC23375.1"/>
    </source>
</evidence>
<protein>
    <recommendedName>
        <fullName evidence="4">tripeptidyl-peptidase II</fullName>
        <ecNumber evidence="4">3.4.14.10</ecNumber>
    </recommendedName>
</protein>
<dbReference type="STRING" id="1159556.A0A063BVA5"/>
<keyword evidence="6 11" id="KW-0479">Metal-binding</keyword>
<dbReference type="AlphaFoldDB" id="A0A063BVA5"/>
<organism evidence="15 18">
    <name type="scientific">Ustilaginoidea virens</name>
    <name type="common">Rice false smut fungus</name>
    <name type="synonym">Villosiclava virens</name>
    <dbReference type="NCBI Taxonomy" id="1159556"/>
    <lineage>
        <taxon>Eukaryota</taxon>
        <taxon>Fungi</taxon>
        <taxon>Dikarya</taxon>
        <taxon>Ascomycota</taxon>
        <taxon>Pezizomycotina</taxon>
        <taxon>Sordariomycetes</taxon>
        <taxon>Hypocreomycetidae</taxon>
        <taxon>Hypocreales</taxon>
        <taxon>Clavicipitaceae</taxon>
        <taxon>Ustilaginoidea</taxon>
    </lineage>
</organism>
<feature type="binding site" evidence="11">
    <location>
        <position position="581"/>
    </location>
    <ligand>
        <name>Ca(2+)</name>
        <dbReference type="ChEBI" id="CHEBI:29108"/>
    </ligand>
</feature>
<sequence length="601" mass="64755">MRASGIALRWLLAAQLSLAHVCRVDNGQQQQQQQQQQQHESLESPPDDYTRLGRAADDEVVNLRIYLSHSHRNYLAVAQEVSDPASAQYGQHLNARQLAQVRPDTSEASAAVQQWLRDQRVPDRDMGTAADQVTVKLTVGEANRLLRTTFDRYRVGAGPDVLLRTTGYAIPDAMKKNVDFIYPTVHFFRRPSGRGARQQLGKRQRAPTGPQNCTNNVCPPQLRAQYNIDYRPADNASGSAIAIAGFLNNFPNVTDVVAFLHQYGGVGASDPLPPIGIVSVGNGTLQPPSDGGSLTVEAELDLDYSMAFTGPLPVTFYTVGGRAPKVGEHKAPSEPISPFDDEPFVEFFEYLLALETPPQVVSVSYSDDERYVPLAYARRVCDLLAQAAARGVSVVAASGDGGASGTGGNTQCLGPGGRRSFIPTFPSGCPWITSVGATAGWGGVASYSSGGMSNVFPRPAWQDTQVRHYLAELAGKHEGMYNASGRAYPDLSLLGDNYLTLTRGYPLPHDGTSASTPVFAAMVALVNDVRLRRKKPPVGFLNPLLYAARSKDVYRDVADGSETNGCADRDFIAPGWEALAGWDAATGLGEPDFKKLMAALA</sequence>
<evidence type="ECO:0000256" key="5">
    <source>
        <dbReference type="ARBA" id="ARBA00022670"/>
    </source>
</evidence>
<feature type="binding site" evidence="11">
    <location>
        <position position="557"/>
    </location>
    <ligand>
        <name>Ca(2+)</name>
        <dbReference type="ChEBI" id="CHEBI:29108"/>
    </ligand>
</feature>
<name>A0A063BVA5_USTVR</name>
<comment type="cofactor">
    <cofactor evidence="11">
        <name>Ca(2+)</name>
        <dbReference type="ChEBI" id="CHEBI:29108"/>
    </cofactor>
    <text evidence="11">Binds 1 Ca(2+) ion per subunit.</text>
</comment>
<dbReference type="KEGG" id="uvi:66068393"/>
<dbReference type="SMART" id="SM00944">
    <property type="entry name" value="Pro-kuma_activ"/>
    <property type="match status" value="1"/>
</dbReference>
<dbReference type="MEROPS" id="S53.010"/>
<comment type="catalytic activity">
    <reaction evidence="1">
        <text>Release of an N-terminal tripeptide from a polypeptide.</text>
        <dbReference type="EC" id="3.4.14.10"/>
    </reaction>
</comment>
<evidence type="ECO:0000256" key="2">
    <source>
        <dbReference type="ARBA" id="ARBA00002451"/>
    </source>
</evidence>
<dbReference type="RefSeq" id="XP_043001048.1">
    <property type="nucleotide sequence ID" value="XM_043145113.1"/>
</dbReference>
<keyword evidence="13" id="KW-0732">Signal</keyword>
<evidence type="ECO:0000259" key="14">
    <source>
        <dbReference type="PROSITE" id="PS51695"/>
    </source>
</evidence>
<evidence type="ECO:0000256" key="12">
    <source>
        <dbReference type="SAM" id="MobiDB-lite"/>
    </source>
</evidence>
<feature type="region of interest" description="Disordered" evidence="12">
    <location>
        <begin position="193"/>
        <end position="214"/>
    </location>
</feature>
<dbReference type="Proteomes" id="UP000054053">
    <property type="component" value="Unassembled WGS sequence"/>
</dbReference>
<dbReference type="GeneID" id="66068393"/>
<dbReference type="InterPro" id="IPR023828">
    <property type="entry name" value="Peptidase_S8_Ser-AS"/>
</dbReference>
<dbReference type="Proteomes" id="UP000027002">
    <property type="component" value="Chromosome 6"/>
</dbReference>
<feature type="active site" description="Charge relay system" evidence="11">
    <location>
        <position position="297"/>
    </location>
</feature>
<keyword evidence="10" id="KW-0865">Zymogen</keyword>
<feature type="compositionally biased region" description="Low complexity" evidence="12">
    <location>
        <begin position="29"/>
        <end position="38"/>
    </location>
</feature>
<dbReference type="HOGENOM" id="CLU_013783_3_0_1"/>
<dbReference type="InterPro" id="IPR030400">
    <property type="entry name" value="Sedolisin_dom"/>
</dbReference>
<keyword evidence="5 11" id="KW-0645">Protease</keyword>
<dbReference type="EC" id="3.4.14.10" evidence="4"/>
<dbReference type="PROSITE" id="PS51695">
    <property type="entry name" value="SEDOLISIN"/>
    <property type="match status" value="1"/>
</dbReference>
<dbReference type="PROSITE" id="PS00138">
    <property type="entry name" value="SUBTILASE_SER"/>
    <property type="match status" value="1"/>
</dbReference>
<evidence type="ECO:0000256" key="7">
    <source>
        <dbReference type="ARBA" id="ARBA00022801"/>
    </source>
</evidence>
<dbReference type="SUPFAM" id="SSF52743">
    <property type="entry name" value="Subtilisin-like"/>
    <property type="match status" value="1"/>
</dbReference>
<evidence type="ECO:0000256" key="11">
    <source>
        <dbReference type="PROSITE-ProRule" id="PRU01032"/>
    </source>
</evidence>
<reference evidence="15" key="1">
    <citation type="journal article" date="2016" name="Genome Announc.">
        <title>Genome Sequence of Ustilaginoidea virens IPU010, a Rice Pathogenic Fungus Causing False Smut.</title>
        <authorList>
            <person name="Kumagai T."/>
            <person name="Ishii T."/>
            <person name="Terai G."/>
            <person name="Umemura M."/>
            <person name="Machida M."/>
            <person name="Asai K."/>
        </authorList>
    </citation>
    <scope>NUCLEOTIDE SEQUENCE [LARGE SCALE GENOMIC DNA]</scope>
    <source>
        <strain evidence="15">IPU010</strain>
    </source>
</reference>
<gene>
    <name evidence="16" type="ORF">UV8b_07616</name>
    <name evidence="15" type="ORF">UVI_02045770</name>
</gene>
<evidence type="ECO:0000256" key="8">
    <source>
        <dbReference type="ARBA" id="ARBA00022825"/>
    </source>
</evidence>
<feature type="active site" description="Charge relay system" evidence="11">
    <location>
        <position position="301"/>
    </location>
</feature>
<evidence type="ECO:0000313" key="15">
    <source>
        <dbReference type="EMBL" id="GAO19786.1"/>
    </source>
</evidence>
<evidence type="ECO:0000313" key="17">
    <source>
        <dbReference type="Proteomes" id="UP000027002"/>
    </source>
</evidence>
<feature type="region of interest" description="Disordered" evidence="12">
    <location>
        <begin position="29"/>
        <end position="49"/>
    </location>
</feature>
<dbReference type="Gene3D" id="3.40.50.200">
    <property type="entry name" value="Peptidase S8/S53 domain"/>
    <property type="match status" value="1"/>
</dbReference>
<evidence type="ECO:0000256" key="10">
    <source>
        <dbReference type="ARBA" id="ARBA00023145"/>
    </source>
</evidence>